<dbReference type="Proteomes" id="UP000068382">
    <property type="component" value="Unassembled WGS sequence"/>
</dbReference>
<dbReference type="RefSeq" id="WP_068246128.1">
    <property type="nucleotide sequence ID" value="NZ_LPUY01000086.1"/>
</dbReference>
<sequence length="343" mass="36269">MRLICPNCGAQYEVPEDVIPAEGRDVQCSNCGDTWFQPSAAMLAQTRAQDPESEELAAAETGAAPADLEAPEDVTAPAEPEHRDETAPGADDPAPVADDADEDAPVAATREAADDTTPPEASPDDAIDADEPTRDVDADVAPAGPDAAVDPAPEPPVQRRLDPDVSRVLREEAMREAALRAGQENIETQTEMGFAPPSESDVTRRAREAQDRVARLRGEDPDAFGQQAVANPAIDPVSRRGLLPDIEDISQGLRGGQDQKHAPAPEPHYDDAAAGLAGPRKSGFSRGFLLVILAMVVAVLIYSNAPVIAEQLPQADPYLSSYVAWVDQIRLWLDAQAGALAAG</sequence>
<keyword evidence="2" id="KW-1133">Transmembrane helix</keyword>
<evidence type="ECO:0000313" key="5">
    <source>
        <dbReference type="Proteomes" id="UP000068382"/>
    </source>
</evidence>
<evidence type="ECO:0000256" key="1">
    <source>
        <dbReference type="SAM" id="MobiDB-lite"/>
    </source>
</evidence>
<dbReference type="OrthoDB" id="7159357at2"/>
<protein>
    <recommendedName>
        <fullName evidence="3">Zinc finger/thioredoxin putative domain-containing protein</fullName>
    </recommendedName>
</protein>
<evidence type="ECO:0000313" key="4">
    <source>
        <dbReference type="EMBL" id="KUP91835.1"/>
    </source>
</evidence>
<gene>
    <name evidence="4" type="ORF">TRIHO_33050</name>
</gene>
<dbReference type="InterPro" id="IPR011723">
    <property type="entry name" value="Znf/thioredoxin_put"/>
</dbReference>
<dbReference type="Pfam" id="PF13717">
    <property type="entry name" value="Zn_ribbon_4"/>
    <property type="match status" value="1"/>
</dbReference>
<feature type="compositionally biased region" description="Basic and acidic residues" evidence="1">
    <location>
        <begin position="257"/>
        <end position="271"/>
    </location>
</feature>
<name>A0A132BTW5_9RHOB</name>
<dbReference type="EMBL" id="LPUY01000086">
    <property type="protein sequence ID" value="KUP91835.1"/>
    <property type="molecule type" value="Genomic_DNA"/>
</dbReference>
<feature type="region of interest" description="Disordered" evidence="1">
    <location>
        <begin position="42"/>
        <end position="165"/>
    </location>
</feature>
<dbReference type="PATRIC" id="fig|1768241.3.peg.3453"/>
<proteinExistence type="predicted"/>
<evidence type="ECO:0000259" key="3">
    <source>
        <dbReference type="Pfam" id="PF13717"/>
    </source>
</evidence>
<keyword evidence="2" id="KW-0472">Membrane</keyword>
<feature type="compositionally biased region" description="Low complexity" evidence="1">
    <location>
        <begin position="58"/>
        <end position="68"/>
    </location>
</feature>
<dbReference type="AlphaFoldDB" id="A0A132BTW5"/>
<dbReference type="NCBIfam" id="TIGR02098">
    <property type="entry name" value="MJ0042_CXXC"/>
    <property type="match status" value="1"/>
</dbReference>
<feature type="transmembrane region" description="Helical" evidence="2">
    <location>
        <begin position="288"/>
        <end position="309"/>
    </location>
</feature>
<reference evidence="4 5" key="1">
    <citation type="submission" date="2015-12" db="EMBL/GenBank/DDBJ databases">
        <title>Genome sequence of the marine Rhodobacteraceae strain O3.65, Candidatus Tritonibacter horizontis.</title>
        <authorList>
            <person name="Poehlein A."/>
            <person name="Giebel H.A."/>
            <person name="Voget S."/>
            <person name="Brinkhoff T."/>
        </authorList>
    </citation>
    <scope>NUCLEOTIDE SEQUENCE [LARGE SCALE GENOMIC DNA]</scope>
    <source>
        <strain evidence="4 5">O3.65</strain>
    </source>
</reference>
<feature type="compositionally biased region" description="Low complexity" evidence="1">
    <location>
        <begin position="139"/>
        <end position="151"/>
    </location>
</feature>
<keyword evidence="5" id="KW-1185">Reference proteome</keyword>
<accession>A0A132BTW5</accession>
<feature type="compositionally biased region" description="Low complexity" evidence="1">
    <location>
        <begin position="87"/>
        <end position="97"/>
    </location>
</feature>
<organism evidence="4 5">
    <name type="scientific">Tritonibacter horizontis</name>
    <dbReference type="NCBI Taxonomy" id="1768241"/>
    <lineage>
        <taxon>Bacteria</taxon>
        <taxon>Pseudomonadati</taxon>
        <taxon>Pseudomonadota</taxon>
        <taxon>Alphaproteobacteria</taxon>
        <taxon>Rhodobacterales</taxon>
        <taxon>Paracoccaceae</taxon>
        <taxon>Tritonibacter</taxon>
    </lineage>
</organism>
<evidence type="ECO:0000256" key="2">
    <source>
        <dbReference type="SAM" id="Phobius"/>
    </source>
</evidence>
<keyword evidence="2" id="KW-0812">Transmembrane</keyword>
<feature type="region of interest" description="Disordered" evidence="1">
    <location>
        <begin position="249"/>
        <end position="274"/>
    </location>
</feature>
<comment type="caution">
    <text evidence="4">The sequence shown here is derived from an EMBL/GenBank/DDBJ whole genome shotgun (WGS) entry which is preliminary data.</text>
</comment>
<feature type="domain" description="Zinc finger/thioredoxin putative" evidence="3">
    <location>
        <begin position="1"/>
        <end position="36"/>
    </location>
</feature>